<evidence type="ECO:0000256" key="4">
    <source>
        <dbReference type="ARBA" id="ARBA00022642"/>
    </source>
</evidence>
<sequence length="210" mass="23637">MIAVMGGTFDPVHNGHLRSALELCQLLGLAEVRMLPCHQPTHRSRPGASSEQRLEMLELAIAGEEALVVDDREILSDRPSYSVYTLESMRNEYGPETGLCWVMGIDAFASFSRWNQWERILKLANLVVLTRPGYQLSPGSVEAQIWQARHIRPEQLPYQLAGGIVPVSLPSQLEISATYIRQQLFRGQSARYLLPECVLSYAQAHALYRC</sequence>
<dbReference type="GO" id="GO:0005524">
    <property type="term" value="F:ATP binding"/>
    <property type="evidence" value="ECO:0007669"/>
    <property type="project" value="UniProtKB-KW"/>
</dbReference>
<feature type="domain" description="Cytidyltransferase-like" evidence="12">
    <location>
        <begin position="4"/>
        <end position="182"/>
    </location>
</feature>
<keyword evidence="8 11" id="KW-0067">ATP-binding</keyword>
<keyword evidence="9 11" id="KW-0520">NAD</keyword>
<comment type="similarity">
    <text evidence="3 11">Belongs to the NadD family.</text>
</comment>
<comment type="pathway">
    <text evidence="2 11">Cofactor biosynthesis; NAD(+) biosynthesis; deamido-NAD(+) from nicotinate D-ribonucleotide: step 1/1.</text>
</comment>
<dbReference type="PANTHER" id="PTHR39321">
    <property type="entry name" value="NICOTINATE-NUCLEOTIDE ADENYLYLTRANSFERASE-RELATED"/>
    <property type="match status" value="1"/>
</dbReference>
<evidence type="ECO:0000259" key="12">
    <source>
        <dbReference type="Pfam" id="PF01467"/>
    </source>
</evidence>
<dbReference type="NCBIfam" id="TIGR00125">
    <property type="entry name" value="cyt_tran_rel"/>
    <property type="match status" value="1"/>
</dbReference>
<dbReference type="EMBL" id="JACJFM010000002">
    <property type="protein sequence ID" value="MBB1485515.1"/>
    <property type="molecule type" value="Genomic_DNA"/>
</dbReference>
<evidence type="ECO:0000256" key="6">
    <source>
        <dbReference type="ARBA" id="ARBA00022695"/>
    </source>
</evidence>
<dbReference type="NCBIfam" id="TIGR00482">
    <property type="entry name" value="nicotinate (nicotinamide) nucleotide adenylyltransferase"/>
    <property type="match status" value="1"/>
</dbReference>
<dbReference type="NCBIfam" id="NF000839">
    <property type="entry name" value="PRK00071.1-1"/>
    <property type="match status" value="1"/>
</dbReference>
<comment type="caution">
    <text evidence="13">The sequence shown here is derived from an EMBL/GenBank/DDBJ whole genome shotgun (WGS) entry which is preliminary data.</text>
</comment>
<evidence type="ECO:0000256" key="3">
    <source>
        <dbReference type="ARBA" id="ARBA00009014"/>
    </source>
</evidence>
<keyword evidence="7 11" id="KW-0547">Nucleotide-binding</keyword>
<evidence type="ECO:0000256" key="5">
    <source>
        <dbReference type="ARBA" id="ARBA00022679"/>
    </source>
</evidence>
<dbReference type="InterPro" id="IPR005248">
    <property type="entry name" value="NadD/NMNAT"/>
</dbReference>
<dbReference type="Pfam" id="PF01467">
    <property type="entry name" value="CTP_transf_like"/>
    <property type="match status" value="1"/>
</dbReference>
<evidence type="ECO:0000313" key="13">
    <source>
        <dbReference type="EMBL" id="MBB1485515.1"/>
    </source>
</evidence>
<dbReference type="AlphaFoldDB" id="A0A839IK15"/>
<dbReference type="SUPFAM" id="SSF52374">
    <property type="entry name" value="Nucleotidylyl transferase"/>
    <property type="match status" value="1"/>
</dbReference>
<dbReference type="EC" id="2.7.7.18" evidence="11"/>
<evidence type="ECO:0000256" key="11">
    <source>
        <dbReference type="HAMAP-Rule" id="MF_00244"/>
    </source>
</evidence>
<dbReference type="GO" id="GO:0009435">
    <property type="term" value="P:NAD+ biosynthetic process"/>
    <property type="evidence" value="ECO:0007669"/>
    <property type="project" value="UniProtKB-UniRule"/>
</dbReference>
<evidence type="ECO:0000256" key="7">
    <source>
        <dbReference type="ARBA" id="ARBA00022741"/>
    </source>
</evidence>
<keyword evidence="14" id="KW-1185">Reference proteome</keyword>
<evidence type="ECO:0000256" key="1">
    <source>
        <dbReference type="ARBA" id="ARBA00002324"/>
    </source>
</evidence>
<keyword evidence="4 11" id="KW-0662">Pyridine nucleotide biosynthesis</keyword>
<comment type="function">
    <text evidence="1 11">Catalyzes the reversible adenylation of nicotinate mononucleotide (NaMN) to nicotinic acid adenine dinucleotide (NaAD).</text>
</comment>
<dbReference type="Gene3D" id="3.40.50.620">
    <property type="entry name" value="HUPs"/>
    <property type="match status" value="1"/>
</dbReference>
<dbReference type="CDD" id="cd02165">
    <property type="entry name" value="NMNAT"/>
    <property type="match status" value="1"/>
</dbReference>
<evidence type="ECO:0000256" key="2">
    <source>
        <dbReference type="ARBA" id="ARBA00005019"/>
    </source>
</evidence>
<keyword evidence="5 11" id="KW-0808">Transferase</keyword>
<organism evidence="13 14">
    <name type="scientific">Oceanospirillum sediminis</name>
    <dbReference type="NCBI Taxonomy" id="2760088"/>
    <lineage>
        <taxon>Bacteria</taxon>
        <taxon>Pseudomonadati</taxon>
        <taxon>Pseudomonadota</taxon>
        <taxon>Gammaproteobacteria</taxon>
        <taxon>Oceanospirillales</taxon>
        <taxon>Oceanospirillaceae</taxon>
        <taxon>Oceanospirillum</taxon>
    </lineage>
</organism>
<evidence type="ECO:0000256" key="8">
    <source>
        <dbReference type="ARBA" id="ARBA00022840"/>
    </source>
</evidence>
<dbReference type="InterPro" id="IPR004821">
    <property type="entry name" value="Cyt_trans-like"/>
</dbReference>
<reference evidence="13 14" key="1">
    <citation type="submission" date="2020-08" db="EMBL/GenBank/DDBJ databases">
        <title>Oceanospirillum sp. nov. isolated from marine sediment.</title>
        <authorList>
            <person name="Ji X."/>
        </authorList>
    </citation>
    <scope>NUCLEOTIDE SEQUENCE [LARGE SCALE GENOMIC DNA]</scope>
    <source>
        <strain evidence="13 14">D5</strain>
    </source>
</reference>
<name>A0A839IK15_9GAMM</name>
<proteinExistence type="inferred from homology"/>
<evidence type="ECO:0000313" key="14">
    <source>
        <dbReference type="Proteomes" id="UP000565262"/>
    </source>
</evidence>
<dbReference type="HAMAP" id="MF_00244">
    <property type="entry name" value="NaMN_adenylyltr"/>
    <property type="match status" value="1"/>
</dbReference>
<accession>A0A839IK15</accession>
<protein>
    <recommendedName>
        <fullName evidence="11">Probable nicotinate-nucleotide adenylyltransferase</fullName>
        <ecNumber evidence="11">2.7.7.18</ecNumber>
    </recommendedName>
    <alternativeName>
        <fullName evidence="11">Deamido-NAD(+) diphosphorylase</fullName>
    </alternativeName>
    <alternativeName>
        <fullName evidence="11">Deamido-NAD(+) pyrophosphorylase</fullName>
    </alternativeName>
    <alternativeName>
        <fullName evidence="11">Nicotinate mononucleotide adenylyltransferase</fullName>
        <shortName evidence="11">NaMN adenylyltransferase</shortName>
    </alternativeName>
</protein>
<dbReference type="Proteomes" id="UP000565262">
    <property type="component" value="Unassembled WGS sequence"/>
</dbReference>
<dbReference type="InterPro" id="IPR014729">
    <property type="entry name" value="Rossmann-like_a/b/a_fold"/>
</dbReference>
<evidence type="ECO:0000256" key="9">
    <source>
        <dbReference type="ARBA" id="ARBA00023027"/>
    </source>
</evidence>
<comment type="catalytic activity">
    <reaction evidence="10 11">
        <text>nicotinate beta-D-ribonucleotide + ATP + H(+) = deamido-NAD(+) + diphosphate</text>
        <dbReference type="Rhea" id="RHEA:22860"/>
        <dbReference type="ChEBI" id="CHEBI:15378"/>
        <dbReference type="ChEBI" id="CHEBI:30616"/>
        <dbReference type="ChEBI" id="CHEBI:33019"/>
        <dbReference type="ChEBI" id="CHEBI:57502"/>
        <dbReference type="ChEBI" id="CHEBI:58437"/>
        <dbReference type="EC" id="2.7.7.18"/>
    </reaction>
</comment>
<keyword evidence="6 11" id="KW-0548">Nucleotidyltransferase</keyword>
<gene>
    <name evidence="11 13" type="primary">nadD</name>
    <name evidence="13" type="ORF">H4O21_02680</name>
</gene>
<evidence type="ECO:0000256" key="10">
    <source>
        <dbReference type="ARBA" id="ARBA00048721"/>
    </source>
</evidence>
<dbReference type="GO" id="GO:0004515">
    <property type="term" value="F:nicotinate-nucleotide adenylyltransferase activity"/>
    <property type="evidence" value="ECO:0007669"/>
    <property type="project" value="UniProtKB-UniRule"/>
</dbReference>
<dbReference type="UniPathway" id="UPA00253">
    <property type="reaction ID" value="UER00332"/>
</dbReference>
<dbReference type="PANTHER" id="PTHR39321:SF3">
    <property type="entry name" value="PHOSPHOPANTETHEINE ADENYLYLTRANSFERASE"/>
    <property type="match status" value="1"/>
</dbReference>